<evidence type="ECO:0000256" key="2">
    <source>
        <dbReference type="SAM" id="Phobius"/>
    </source>
</evidence>
<sequence>MLQIYKYSHPNPWINRVAVIVQPIVEIAQEFLCLTRATFNIFTWQDPVLSFWIAFLAPIFILIMHFAPYRAIFGVMGVFMVGPQNWIFRLIRERTPGYKPPDFDKIVKRKKPKKELKQEEMPYFSSEAPGNRLLFFKRIDPTLVKQVVVPYSQLKYNRFYDWPPEPEYARVYASPPPRNDARDADYDSESHYSDSSTNSYWYDPTTNRREKKKKKKGMKKIAQHARMGVKAGAGVVVGGAGVVVGASVGTVKGVTRLSTNTVKGATKVTTGTVKGAAKITSKTVKGATRVSAGAVAGAARATKGAVKGTVKKTGLFGMRRRKKKDEHDYY</sequence>
<feature type="compositionally biased region" description="Basic and acidic residues" evidence="1">
    <location>
        <begin position="179"/>
        <end position="192"/>
    </location>
</feature>
<dbReference type="EMBL" id="HBEF01021807">
    <property type="protein sequence ID" value="CAD8341373.1"/>
    <property type="molecule type" value="Transcribed_RNA"/>
</dbReference>
<evidence type="ECO:0000313" key="3">
    <source>
        <dbReference type="EMBL" id="CAD8341373.1"/>
    </source>
</evidence>
<dbReference type="AlphaFoldDB" id="A0A7S0F6A1"/>
<reference evidence="3" key="1">
    <citation type="submission" date="2021-01" db="EMBL/GenBank/DDBJ databases">
        <authorList>
            <person name="Corre E."/>
            <person name="Pelletier E."/>
            <person name="Niang G."/>
            <person name="Scheremetjew M."/>
            <person name="Finn R."/>
            <person name="Kale V."/>
            <person name="Holt S."/>
            <person name="Cochrane G."/>
            <person name="Meng A."/>
            <person name="Brown T."/>
            <person name="Cohen L."/>
        </authorList>
    </citation>
    <scope>NUCLEOTIDE SEQUENCE</scope>
    <source>
        <strain evidence="3">CCMP3328</strain>
    </source>
</reference>
<proteinExistence type="predicted"/>
<feature type="compositionally biased region" description="Basic residues" evidence="1">
    <location>
        <begin position="209"/>
        <end position="218"/>
    </location>
</feature>
<evidence type="ECO:0000256" key="1">
    <source>
        <dbReference type="SAM" id="MobiDB-lite"/>
    </source>
</evidence>
<keyword evidence="2" id="KW-0812">Transmembrane</keyword>
<organism evidence="3">
    <name type="scientific">Craspedostauros australis</name>
    <dbReference type="NCBI Taxonomy" id="1486917"/>
    <lineage>
        <taxon>Eukaryota</taxon>
        <taxon>Sar</taxon>
        <taxon>Stramenopiles</taxon>
        <taxon>Ochrophyta</taxon>
        <taxon>Bacillariophyta</taxon>
        <taxon>Bacillariophyceae</taxon>
        <taxon>Bacillariophycidae</taxon>
        <taxon>Naviculales</taxon>
        <taxon>Naviculaceae</taxon>
        <taxon>Craspedostauros</taxon>
    </lineage>
</organism>
<keyword evidence="2" id="KW-0472">Membrane</keyword>
<feature type="region of interest" description="Disordered" evidence="1">
    <location>
        <begin position="171"/>
        <end position="218"/>
    </location>
</feature>
<protein>
    <submittedName>
        <fullName evidence="3">Uncharacterized protein</fullName>
    </submittedName>
</protein>
<name>A0A7S0F6A1_9STRA</name>
<feature type="transmembrane region" description="Helical" evidence="2">
    <location>
        <begin position="72"/>
        <end position="91"/>
    </location>
</feature>
<keyword evidence="2" id="KW-1133">Transmembrane helix</keyword>
<accession>A0A7S0F6A1</accession>
<feature type="transmembrane region" description="Helical" evidence="2">
    <location>
        <begin position="48"/>
        <end position="66"/>
    </location>
</feature>
<gene>
    <name evidence="3" type="ORF">CAUS1442_LOCUS13508</name>
</gene>